<dbReference type="HOGENOM" id="CLU_126442_0_0_7"/>
<reference evidence="1 2" key="1">
    <citation type="journal article" date="2014" name="Nature">
        <title>An environmental bacterial taxon with a large and distinct metabolic repertoire.</title>
        <authorList>
            <person name="Wilson M.C."/>
            <person name="Mori T."/>
            <person name="Ruckert C."/>
            <person name="Uria A.R."/>
            <person name="Helf M.J."/>
            <person name="Takada K."/>
            <person name="Gernert C."/>
            <person name="Steffens U.A."/>
            <person name="Heycke N."/>
            <person name="Schmitt S."/>
            <person name="Rinke C."/>
            <person name="Helfrich E.J."/>
            <person name="Brachmann A.O."/>
            <person name="Gurgui C."/>
            <person name="Wakimoto T."/>
            <person name="Kracht M."/>
            <person name="Crusemann M."/>
            <person name="Hentschel U."/>
            <person name="Abe I."/>
            <person name="Matsunaga S."/>
            <person name="Kalinowski J."/>
            <person name="Takeyama H."/>
            <person name="Piel J."/>
        </authorList>
    </citation>
    <scope>NUCLEOTIDE SEQUENCE [LARGE SCALE GENOMIC DNA]</scope>
    <source>
        <strain evidence="2">TSY1</strain>
    </source>
</reference>
<organism evidence="1 2">
    <name type="scientific">Entotheonella factor</name>
    <dbReference type="NCBI Taxonomy" id="1429438"/>
    <lineage>
        <taxon>Bacteria</taxon>
        <taxon>Pseudomonadati</taxon>
        <taxon>Nitrospinota/Tectimicrobiota group</taxon>
        <taxon>Candidatus Tectimicrobiota</taxon>
        <taxon>Candidatus Entotheonellia</taxon>
        <taxon>Candidatus Entotheonellales</taxon>
        <taxon>Candidatus Entotheonellaceae</taxon>
        <taxon>Candidatus Entotheonella</taxon>
    </lineage>
</organism>
<protein>
    <submittedName>
        <fullName evidence="1">Uncharacterized protein</fullName>
    </submittedName>
</protein>
<keyword evidence="2" id="KW-1185">Reference proteome</keyword>
<dbReference type="EMBL" id="AZHW01000201">
    <property type="protein sequence ID" value="ETX01788.1"/>
    <property type="molecule type" value="Genomic_DNA"/>
</dbReference>
<proteinExistence type="predicted"/>
<gene>
    <name evidence="1" type="ORF">ETSY1_06045</name>
</gene>
<name>W4LV79_ENTF1</name>
<sequence length="145" mass="15244">MLALFLNATPAVAQQEVLTFGADYIDQETDAIVASDCLRISLTDGLFRSDLFAAQGVPDGLWNAAGVAEGFVLSAFMNIIVADETGQPVPFTISYGGLIDTTVSTLETAVVLSSGVRLALIGTVNPQCVLPADVRQYGSLQEFGK</sequence>
<accession>W4LV79</accession>
<evidence type="ECO:0000313" key="1">
    <source>
        <dbReference type="EMBL" id="ETX01788.1"/>
    </source>
</evidence>
<evidence type="ECO:0000313" key="2">
    <source>
        <dbReference type="Proteomes" id="UP000019141"/>
    </source>
</evidence>
<dbReference type="AlphaFoldDB" id="W4LV79"/>
<dbReference type="Proteomes" id="UP000019141">
    <property type="component" value="Unassembled WGS sequence"/>
</dbReference>
<comment type="caution">
    <text evidence="1">The sequence shown here is derived from an EMBL/GenBank/DDBJ whole genome shotgun (WGS) entry which is preliminary data.</text>
</comment>